<accession>A0A2T3NBJ9</accession>
<dbReference type="AlphaFoldDB" id="A0A2T3NBJ9"/>
<evidence type="ECO:0000259" key="1">
    <source>
        <dbReference type="Pfam" id="PF13439"/>
    </source>
</evidence>
<sequence length="363" mass="40807">MHIVYLVSSMKKSGLTKIIYNVAINIVKDSKVSIVELNSDKHDSEYKASLKSLGVDFYDANVSKVNLLKNIKDISNILSSTSPDVVHAHCLRSIVFLSFVKGNTYKKVCTMHSYIVNNYVGEFGKIKGTLLAKFVINRVKVFDEIISVSESVQKLFKDRENLSTYAICNGVDKKAKAITEYNTIKPIPFIYTGSISHRKRIKFLCESIISYNNFSSTKINLTLAGSGPLFNEISQKYLEHQNLFFLGNVEDVDKYLSEGAYFISASASEGLPNAVMEAMALGLPVILSDIPPHQELLDGDRIGYSFELDSYDSLCKTLNKVVELEESEYLSLASKAHFKINEKFNVEVMANKHKELYEQIIIK</sequence>
<dbReference type="GO" id="GO:0016757">
    <property type="term" value="F:glycosyltransferase activity"/>
    <property type="evidence" value="ECO:0007669"/>
    <property type="project" value="TreeGrafter"/>
</dbReference>
<evidence type="ECO:0000313" key="3">
    <source>
        <dbReference type="Proteomes" id="UP000241346"/>
    </source>
</evidence>
<feature type="domain" description="Glycosyltransferase subfamily 4-like N-terminal" evidence="1">
    <location>
        <begin position="19"/>
        <end position="172"/>
    </location>
</feature>
<gene>
    <name evidence="2" type="ORF">C9J01_17325</name>
</gene>
<dbReference type="InterPro" id="IPR050194">
    <property type="entry name" value="Glycosyltransferase_grp1"/>
</dbReference>
<dbReference type="EMBL" id="PYMB01000008">
    <property type="protein sequence ID" value="PSW11217.1"/>
    <property type="molecule type" value="Genomic_DNA"/>
</dbReference>
<dbReference type="Gene3D" id="3.40.50.2000">
    <property type="entry name" value="Glycogen Phosphorylase B"/>
    <property type="match status" value="2"/>
</dbReference>
<reference evidence="2 3" key="1">
    <citation type="submission" date="2018-03" db="EMBL/GenBank/DDBJ databases">
        <title>Whole genome sequencing of Histamine producing bacteria.</title>
        <authorList>
            <person name="Butler K."/>
        </authorList>
    </citation>
    <scope>NUCLEOTIDE SEQUENCE [LARGE SCALE GENOMIC DNA]</scope>
    <source>
        <strain evidence="2 3">DSM 19138</strain>
    </source>
</reference>
<organism evidence="2 3">
    <name type="scientific">Photobacterium rosenbergii</name>
    <dbReference type="NCBI Taxonomy" id="294936"/>
    <lineage>
        <taxon>Bacteria</taxon>
        <taxon>Pseudomonadati</taxon>
        <taxon>Pseudomonadota</taxon>
        <taxon>Gammaproteobacteria</taxon>
        <taxon>Vibrionales</taxon>
        <taxon>Vibrionaceae</taxon>
        <taxon>Photobacterium</taxon>
    </lineage>
</organism>
<dbReference type="InterPro" id="IPR028098">
    <property type="entry name" value="Glyco_trans_4-like_N"/>
</dbReference>
<protein>
    <recommendedName>
        <fullName evidence="1">Glycosyltransferase subfamily 4-like N-terminal domain-containing protein</fullName>
    </recommendedName>
</protein>
<comment type="caution">
    <text evidence="2">The sequence shown here is derived from an EMBL/GenBank/DDBJ whole genome shotgun (WGS) entry which is preliminary data.</text>
</comment>
<dbReference type="Pfam" id="PF13692">
    <property type="entry name" value="Glyco_trans_1_4"/>
    <property type="match status" value="1"/>
</dbReference>
<evidence type="ECO:0000313" key="2">
    <source>
        <dbReference type="EMBL" id="PSW11217.1"/>
    </source>
</evidence>
<name>A0A2T3NBJ9_9GAMM</name>
<proteinExistence type="predicted"/>
<dbReference type="SUPFAM" id="SSF53756">
    <property type="entry name" value="UDP-Glycosyltransferase/glycogen phosphorylase"/>
    <property type="match status" value="1"/>
</dbReference>
<dbReference type="PANTHER" id="PTHR45947">
    <property type="entry name" value="SULFOQUINOVOSYL TRANSFERASE SQD2"/>
    <property type="match status" value="1"/>
</dbReference>
<dbReference type="CDD" id="cd03801">
    <property type="entry name" value="GT4_PimA-like"/>
    <property type="match status" value="1"/>
</dbReference>
<dbReference type="Proteomes" id="UP000241346">
    <property type="component" value="Unassembled WGS sequence"/>
</dbReference>
<dbReference type="PANTHER" id="PTHR45947:SF3">
    <property type="entry name" value="SULFOQUINOVOSYL TRANSFERASE SQD2"/>
    <property type="match status" value="1"/>
</dbReference>
<dbReference type="Pfam" id="PF13439">
    <property type="entry name" value="Glyco_transf_4"/>
    <property type="match status" value="1"/>
</dbReference>